<evidence type="ECO:0000313" key="1">
    <source>
        <dbReference type="EMBL" id="KIP04787.1"/>
    </source>
</evidence>
<sequence length="99" mass="10995">MALLIPSSATPVNSSSPSMDISTDWQYADLRSLALMPVIAVDITYLSDRYGLRQHPGPLLAKVSNLWSAKQVLHRRNIAAVHALRKRDTVRVLGHLVDH</sequence>
<dbReference type="HOGENOM" id="CLU_2321171_0_0_1"/>
<dbReference type="EMBL" id="KN840562">
    <property type="protein sequence ID" value="KIP04787.1"/>
    <property type="molecule type" value="Genomic_DNA"/>
</dbReference>
<dbReference type="Proteomes" id="UP000053257">
    <property type="component" value="Unassembled WGS sequence"/>
</dbReference>
<name>A0A0C3S447_PHLG1</name>
<evidence type="ECO:0000313" key="2">
    <source>
        <dbReference type="Proteomes" id="UP000053257"/>
    </source>
</evidence>
<proteinExistence type="predicted"/>
<accession>A0A0C3S447</accession>
<dbReference type="AlphaFoldDB" id="A0A0C3S447"/>
<organism evidence="1 2">
    <name type="scientific">Phlebiopsis gigantea (strain 11061_1 CR5-6)</name>
    <name type="common">White-rot fungus</name>
    <name type="synonym">Peniophora gigantea</name>
    <dbReference type="NCBI Taxonomy" id="745531"/>
    <lineage>
        <taxon>Eukaryota</taxon>
        <taxon>Fungi</taxon>
        <taxon>Dikarya</taxon>
        <taxon>Basidiomycota</taxon>
        <taxon>Agaricomycotina</taxon>
        <taxon>Agaricomycetes</taxon>
        <taxon>Polyporales</taxon>
        <taxon>Phanerochaetaceae</taxon>
        <taxon>Phlebiopsis</taxon>
    </lineage>
</organism>
<gene>
    <name evidence="1" type="ORF">PHLGIDRAFT_180163</name>
</gene>
<protein>
    <submittedName>
        <fullName evidence="1">Uncharacterized protein</fullName>
    </submittedName>
</protein>
<reference evidence="1 2" key="1">
    <citation type="journal article" date="2014" name="PLoS Genet.">
        <title>Analysis of the Phlebiopsis gigantea genome, transcriptome and secretome provides insight into its pioneer colonization strategies of wood.</title>
        <authorList>
            <person name="Hori C."/>
            <person name="Ishida T."/>
            <person name="Igarashi K."/>
            <person name="Samejima M."/>
            <person name="Suzuki H."/>
            <person name="Master E."/>
            <person name="Ferreira P."/>
            <person name="Ruiz-Duenas F.J."/>
            <person name="Held B."/>
            <person name="Canessa P."/>
            <person name="Larrondo L.F."/>
            <person name="Schmoll M."/>
            <person name="Druzhinina I.S."/>
            <person name="Kubicek C.P."/>
            <person name="Gaskell J.A."/>
            <person name="Kersten P."/>
            <person name="St John F."/>
            <person name="Glasner J."/>
            <person name="Sabat G."/>
            <person name="Splinter BonDurant S."/>
            <person name="Syed K."/>
            <person name="Yadav J."/>
            <person name="Mgbeahuruike A.C."/>
            <person name="Kovalchuk A."/>
            <person name="Asiegbu F.O."/>
            <person name="Lackner G."/>
            <person name="Hoffmeister D."/>
            <person name="Rencoret J."/>
            <person name="Gutierrez A."/>
            <person name="Sun H."/>
            <person name="Lindquist E."/>
            <person name="Barry K."/>
            <person name="Riley R."/>
            <person name="Grigoriev I.V."/>
            <person name="Henrissat B."/>
            <person name="Kues U."/>
            <person name="Berka R.M."/>
            <person name="Martinez A.T."/>
            <person name="Covert S.F."/>
            <person name="Blanchette R.A."/>
            <person name="Cullen D."/>
        </authorList>
    </citation>
    <scope>NUCLEOTIDE SEQUENCE [LARGE SCALE GENOMIC DNA]</scope>
    <source>
        <strain evidence="1 2">11061_1 CR5-6</strain>
    </source>
</reference>
<keyword evidence="2" id="KW-1185">Reference proteome</keyword>